<reference evidence="1" key="1">
    <citation type="submission" date="2021-01" db="EMBL/GenBank/DDBJ databases">
        <title>Whole genome shotgun sequence of Rhizocola hellebori NBRC 109834.</title>
        <authorList>
            <person name="Komaki H."/>
            <person name="Tamura T."/>
        </authorList>
    </citation>
    <scope>NUCLEOTIDE SEQUENCE</scope>
    <source>
        <strain evidence="1">NBRC 109834</strain>
    </source>
</reference>
<evidence type="ECO:0000313" key="1">
    <source>
        <dbReference type="EMBL" id="GIH02669.1"/>
    </source>
</evidence>
<sequence>MISEQLPDGCWCEWSVLEWAGSTLKLAAGFDLDLHHSLELHFTEVTFVSCPARFAEPVFREPSESERALAPGSPLLTAFDHTTGAGLIAARKVRVVEGIVYRYWRDDLHDGERMAAFVKPPYLRRRMGIWGGHR</sequence>
<dbReference type="RefSeq" id="WP_203906604.1">
    <property type="nucleotide sequence ID" value="NZ_BONY01000003.1"/>
</dbReference>
<proteinExistence type="predicted"/>
<comment type="caution">
    <text evidence="1">The sequence shown here is derived from an EMBL/GenBank/DDBJ whole genome shotgun (WGS) entry which is preliminary data.</text>
</comment>
<evidence type="ECO:0000313" key="2">
    <source>
        <dbReference type="Proteomes" id="UP000612899"/>
    </source>
</evidence>
<name>A0A8J3Q2T7_9ACTN</name>
<organism evidence="1 2">
    <name type="scientific">Rhizocola hellebori</name>
    <dbReference type="NCBI Taxonomy" id="1392758"/>
    <lineage>
        <taxon>Bacteria</taxon>
        <taxon>Bacillati</taxon>
        <taxon>Actinomycetota</taxon>
        <taxon>Actinomycetes</taxon>
        <taxon>Micromonosporales</taxon>
        <taxon>Micromonosporaceae</taxon>
        <taxon>Rhizocola</taxon>
    </lineage>
</organism>
<dbReference type="AlphaFoldDB" id="A0A8J3Q2T7"/>
<dbReference type="Proteomes" id="UP000612899">
    <property type="component" value="Unassembled WGS sequence"/>
</dbReference>
<protein>
    <submittedName>
        <fullName evidence="1">Uncharacterized protein</fullName>
    </submittedName>
</protein>
<accession>A0A8J3Q2T7</accession>
<keyword evidence="2" id="KW-1185">Reference proteome</keyword>
<dbReference type="EMBL" id="BONY01000003">
    <property type="protein sequence ID" value="GIH02669.1"/>
    <property type="molecule type" value="Genomic_DNA"/>
</dbReference>
<gene>
    <name evidence="1" type="ORF">Rhe02_07360</name>
</gene>